<protein>
    <submittedName>
        <fullName evidence="1">Uncharacterized protein</fullName>
    </submittedName>
</protein>
<accession>A0ABS9DL44</accession>
<name>A0ABS9DL44_9ACTN</name>
<proteinExistence type="predicted"/>
<dbReference type="Proteomes" id="UP001108089">
    <property type="component" value="Unassembled WGS sequence"/>
</dbReference>
<keyword evidence="2" id="KW-1185">Reference proteome</keyword>
<reference evidence="1" key="1">
    <citation type="submission" date="2022-01" db="EMBL/GenBank/DDBJ databases">
        <title>Gordonia xiamenensis sp. nov., isolated from surface seawater in Xiamen.</title>
        <authorList>
            <person name="He Y.F."/>
        </authorList>
    </citation>
    <scope>NUCLEOTIDE SEQUENCE</scope>
    <source>
        <strain evidence="1">GW1C4-4</strain>
    </source>
</reference>
<dbReference type="Gene3D" id="3.40.50.1820">
    <property type="entry name" value="alpha/beta hydrolase"/>
    <property type="match status" value="2"/>
</dbReference>
<organism evidence="1 2">
    <name type="scientific">Gordonia tangerina</name>
    <dbReference type="NCBI Taxonomy" id="2911060"/>
    <lineage>
        <taxon>Bacteria</taxon>
        <taxon>Bacillati</taxon>
        <taxon>Actinomycetota</taxon>
        <taxon>Actinomycetes</taxon>
        <taxon>Mycobacteriales</taxon>
        <taxon>Gordoniaceae</taxon>
        <taxon>Gordonia</taxon>
    </lineage>
</organism>
<dbReference type="InterPro" id="IPR029058">
    <property type="entry name" value="AB_hydrolase_fold"/>
</dbReference>
<gene>
    <name evidence="1" type="ORF">L1892_15540</name>
</gene>
<comment type="caution">
    <text evidence="1">The sequence shown here is derived from an EMBL/GenBank/DDBJ whole genome shotgun (WGS) entry which is preliminary data.</text>
</comment>
<evidence type="ECO:0000313" key="2">
    <source>
        <dbReference type="Proteomes" id="UP001108089"/>
    </source>
</evidence>
<sequence length="168" mass="17939">MVLPTGAYGTFYTDWERRDPSVGKPTWEIFLTQELPPLIDAGFDCRRQTGDRGATPSLTGANADNMWGPVGSGGWRDHAPARRLDQLRGKTLFLYAGAGQLGPADIKRDVTPDEGLYQVVLAGQGIAALMAGPVTRALTCSCRRPPAVFDTVIGPIGAYPVEAAGRPL</sequence>
<dbReference type="EMBL" id="JAKGCU010000015">
    <property type="protein sequence ID" value="MCF3939791.1"/>
    <property type="molecule type" value="Genomic_DNA"/>
</dbReference>
<evidence type="ECO:0000313" key="1">
    <source>
        <dbReference type="EMBL" id="MCF3939791.1"/>
    </source>
</evidence>